<dbReference type="InterPro" id="IPR028994">
    <property type="entry name" value="Integrin_alpha_N"/>
</dbReference>
<evidence type="ECO:0000313" key="4">
    <source>
        <dbReference type="EMBL" id="GAA1588859.1"/>
    </source>
</evidence>
<keyword evidence="5" id="KW-1185">Reference proteome</keyword>
<dbReference type="Pfam" id="PF11175">
    <property type="entry name" value="DUF2961"/>
    <property type="match status" value="1"/>
</dbReference>
<dbReference type="InterPro" id="IPR013517">
    <property type="entry name" value="FG-GAP"/>
</dbReference>
<dbReference type="Pfam" id="PF13517">
    <property type="entry name" value="FG-GAP_3"/>
    <property type="match status" value="2"/>
</dbReference>
<comment type="caution">
    <text evidence="4">The sequence shown here is derived from an EMBL/GenBank/DDBJ whole genome shotgun (WGS) entry which is preliminary data.</text>
</comment>
<dbReference type="InterPro" id="IPR013783">
    <property type="entry name" value="Ig-like_fold"/>
</dbReference>
<feature type="region of interest" description="Disordered" evidence="2">
    <location>
        <begin position="226"/>
        <end position="245"/>
    </location>
</feature>
<dbReference type="Proteomes" id="UP001500190">
    <property type="component" value="Unassembled WGS sequence"/>
</dbReference>
<reference evidence="5" key="1">
    <citation type="journal article" date="2019" name="Int. J. Syst. Evol. Microbiol.">
        <title>The Global Catalogue of Microorganisms (GCM) 10K type strain sequencing project: providing services to taxonomists for standard genome sequencing and annotation.</title>
        <authorList>
            <consortium name="The Broad Institute Genomics Platform"/>
            <consortium name="The Broad Institute Genome Sequencing Center for Infectious Disease"/>
            <person name="Wu L."/>
            <person name="Ma J."/>
        </authorList>
    </citation>
    <scope>NUCLEOTIDE SEQUENCE [LARGE SCALE GENOMIC DNA]</scope>
    <source>
        <strain evidence="5">JCM 14304</strain>
    </source>
</reference>
<evidence type="ECO:0000256" key="1">
    <source>
        <dbReference type="ARBA" id="ARBA00022729"/>
    </source>
</evidence>
<evidence type="ECO:0000256" key="3">
    <source>
        <dbReference type="SAM" id="SignalP"/>
    </source>
</evidence>
<feature type="chain" id="PRO_5046452877" description="VCBS repeat protein" evidence="3">
    <location>
        <begin position="29"/>
        <end position="1094"/>
    </location>
</feature>
<dbReference type="SUPFAM" id="SSF69318">
    <property type="entry name" value="Integrin alpha N-terminal domain"/>
    <property type="match status" value="1"/>
</dbReference>
<dbReference type="EMBL" id="BAAAND010000006">
    <property type="protein sequence ID" value="GAA1588859.1"/>
    <property type="molecule type" value="Genomic_DNA"/>
</dbReference>
<keyword evidence="1 3" id="KW-0732">Signal</keyword>
<organism evidence="4 5">
    <name type="scientific">Kribbella karoonensis</name>
    <dbReference type="NCBI Taxonomy" id="324851"/>
    <lineage>
        <taxon>Bacteria</taxon>
        <taxon>Bacillati</taxon>
        <taxon>Actinomycetota</taxon>
        <taxon>Actinomycetes</taxon>
        <taxon>Propionibacteriales</taxon>
        <taxon>Kribbellaceae</taxon>
        <taxon>Kribbella</taxon>
    </lineage>
</organism>
<name>A0ABP4PUD6_9ACTN</name>
<evidence type="ECO:0000256" key="2">
    <source>
        <dbReference type="SAM" id="MobiDB-lite"/>
    </source>
</evidence>
<sequence>MPPRPTLLLAAAALVAPTLTIPPPTATAALASAAPAAAAAGAAAGKGAVGWETLRQLDRLPYLSPGTSTRQFSSFARDGSNADGGPSACLRETATGCVIAEDSGPGEIDSIWFTRLRNGIPDVTDTGTITITLDGTTILNRSLKDVTDGAVGAPFVYPLVANASQAGGGFQIKVPMPYTRSMRIVVQHNPNYYHVNYRHFPDADGVTTFSMSDPANDVLDKLRAAGTADPKPAVPGTTTAGQTHALGNGQEVSYGRLQGPGAISALKLRFVGVKPSDAQLAGLRLKIAFDGRTTVDSPVGEFFGTGLGAYAVKSLMFAADPAPGGWFTAWWPMPYRESATVSLVNRSGAAIGDVEVQLSSAPDAKWTDDLLPGGPAAYFTAVSHSGRTAWGDDWQVANLTGRGKLVGIAQTMSIGAEMGTNRGYLEGDERVYVDGSLSPQQHGTGTEDFYEGGWYFAGGPFSRAFTGNTAHEVQAAGCARECDAVYRLLLNESMSYDSSFRFGIEHGQQNDWIADYGSTGFLYTQPTVSTRETDAFDVGDAASRTAHGYGDDGGTEAALTSVAEGDLDYLPMTDRVRSGISPISFRMTVDAANQGVLLRRTADQAAAYQEAAVTVDGVPVGTWREPLGNGTMRWLTDEFPLPASVTAGKSSVQVTLTPTGPAWTAARYVAASIVRAYLPGGADAPAGVTATPREHSVLLNWDATLGATSYRIYASTSVDVPITAANLVGTSPVPAYLHKAVRGSRYYKVVAVDAAGNASTPTAALAAAPRPATVSDVDGDGKDDVVTFTRGDTADVYVSTSTGSRFDGDGQLWHPSFAPGNEIPQTGDFNGDGRDDIVTFTRGTKHEVWVALSNGVNGYLPAERWHTFFALDGEVPMVGDFNGDGKDDIVTFTLGTTHDVYVSLSDGTKFVQTSWLWHGDFGLPGEVQDVGDFDGDGRDDIVTFTRGTAAAVYVALSDGKSFLGTGWKWHGHFAVGTETPDVGDYNGDGRDDISTFTGGTAGDVYVATSTGGSFTGDGDLWHSSFAYNAEVPGSGDFNGDGLSDIVTFTRGTAADVYVATSNGHDFVPDPQAPLWHDHFAAGTEWPAPSALRPS</sequence>
<gene>
    <name evidence="4" type="ORF">GCM10009742_39210</name>
</gene>
<dbReference type="Gene3D" id="2.40.128.340">
    <property type="match status" value="2"/>
</dbReference>
<dbReference type="RefSeq" id="WP_344193227.1">
    <property type="nucleotide sequence ID" value="NZ_BAAAND010000006.1"/>
</dbReference>
<accession>A0ABP4PUD6</accession>
<proteinExistence type="predicted"/>
<evidence type="ECO:0008006" key="6">
    <source>
        <dbReference type="Google" id="ProtNLM"/>
    </source>
</evidence>
<evidence type="ECO:0000313" key="5">
    <source>
        <dbReference type="Proteomes" id="UP001500190"/>
    </source>
</evidence>
<protein>
    <recommendedName>
        <fullName evidence="6">VCBS repeat protein</fullName>
    </recommendedName>
</protein>
<feature type="signal peptide" evidence="3">
    <location>
        <begin position="1"/>
        <end position="28"/>
    </location>
</feature>
<dbReference type="Gene3D" id="2.60.40.10">
    <property type="entry name" value="Immunoglobulins"/>
    <property type="match status" value="1"/>
</dbReference>
<dbReference type="PANTHER" id="PTHR46580">
    <property type="entry name" value="SENSOR KINASE-RELATED"/>
    <property type="match status" value="1"/>
</dbReference>
<dbReference type="Gene3D" id="2.60.120.1390">
    <property type="match status" value="3"/>
</dbReference>
<dbReference type="InterPro" id="IPR021345">
    <property type="entry name" value="DUF2961"/>
</dbReference>